<protein>
    <submittedName>
        <fullName evidence="2">Uncharacterized protein</fullName>
    </submittedName>
</protein>
<feature type="compositionally biased region" description="Basic residues" evidence="1">
    <location>
        <begin position="97"/>
        <end position="106"/>
    </location>
</feature>
<accession>A0ABR2LKK0</accession>
<organism evidence="2 3">
    <name type="scientific">Platanthera guangdongensis</name>
    <dbReference type="NCBI Taxonomy" id="2320717"/>
    <lineage>
        <taxon>Eukaryota</taxon>
        <taxon>Viridiplantae</taxon>
        <taxon>Streptophyta</taxon>
        <taxon>Embryophyta</taxon>
        <taxon>Tracheophyta</taxon>
        <taxon>Spermatophyta</taxon>
        <taxon>Magnoliopsida</taxon>
        <taxon>Liliopsida</taxon>
        <taxon>Asparagales</taxon>
        <taxon>Orchidaceae</taxon>
        <taxon>Orchidoideae</taxon>
        <taxon>Orchideae</taxon>
        <taxon>Orchidinae</taxon>
        <taxon>Platanthera</taxon>
    </lineage>
</organism>
<dbReference type="Proteomes" id="UP001412067">
    <property type="component" value="Unassembled WGS sequence"/>
</dbReference>
<name>A0ABR2LKK0_9ASPA</name>
<evidence type="ECO:0000313" key="2">
    <source>
        <dbReference type="EMBL" id="KAK8943672.1"/>
    </source>
</evidence>
<feature type="region of interest" description="Disordered" evidence="1">
    <location>
        <begin position="1"/>
        <end position="147"/>
    </location>
</feature>
<dbReference type="InterPro" id="IPR017900">
    <property type="entry name" value="4Fe4S_Fe_S_CS"/>
</dbReference>
<evidence type="ECO:0000313" key="3">
    <source>
        <dbReference type="Proteomes" id="UP001412067"/>
    </source>
</evidence>
<evidence type="ECO:0000256" key="1">
    <source>
        <dbReference type="SAM" id="MobiDB-lite"/>
    </source>
</evidence>
<comment type="caution">
    <text evidence="2">The sequence shown here is derived from an EMBL/GenBank/DDBJ whole genome shotgun (WGS) entry which is preliminary data.</text>
</comment>
<sequence length="488" mass="53797">MAPTPLVVTRATDCPDRGRSIRRRREGATAGTSPKKGKGAGQPPSQGWLAPATATGHQRGTGRGCGRPESEGAVRLHSGGMSGTAPSPASGRDTCIRHRPRDRHRWSRCEGGATSQRARPAATCTSRGGRGREGSRRPAWPAGTPRNMVAGAHPKCAWVRAPRARAHAHLHTLNVCRRAPMLRAGSHACCACTCCTQACPSVVPSTHIDVCGRAPLGKRMKSGKENSIEIKQETTHLCEIVGSKPYMIAEISQLHVQEIYQLEEMILDFLETVLAAIEKVYACCHKTMGLEQEQIKKIGYLLADGGDRGVERLQFSEKRSHPWRELTTRLVAYVGGKKISGRGANEGRCGLQLREQRESDEFFVRRSEEGRPNGEVWKDRLGGRLRDKGWLFGTPISSGTSGPKTATEPHSSEQLFDGVEDDENAILALILETLGWRYRTEHEQTAEHLLGHRYLSKLLTNDPETLGGKKYVIMEDKRLYSWQHSLEN</sequence>
<dbReference type="PROSITE" id="PS00198">
    <property type="entry name" value="4FE4S_FER_1"/>
    <property type="match status" value="1"/>
</dbReference>
<reference evidence="2 3" key="1">
    <citation type="journal article" date="2022" name="Nat. Plants">
        <title>Genomes of leafy and leafless Platanthera orchids illuminate the evolution of mycoheterotrophy.</title>
        <authorList>
            <person name="Li M.H."/>
            <person name="Liu K.W."/>
            <person name="Li Z."/>
            <person name="Lu H.C."/>
            <person name="Ye Q.L."/>
            <person name="Zhang D."/>
            <person name="Wang J.Y."/>
            <person name="Li Y.F."/>
            <person name="Zhong Z.M."/>
            <person name="Liu X."/>
            <person name="Yu X."/>
            <person name="Liu D.K."/>
            <person name="Tu X.D."/>
            <person name="Liu B."/>
            <person name="Hao Y."/>
            <person name="Liao X.Y."/>
            <person name="Jiang Y.T."/>
            <person name="Sun W.H."/>
            <person name="Chen J."/>
            <person name="Chen Y.Q."/>
            <person name="Ai Y."/>
            <person name="Zhai J.W."/>
            <person name="Wu S.S."/>
            <person name="Zhou Z."/>
            <person name="Hsiao Y.Y."/>
            <person name="Wu W.L."/>
            <person name="Chen Y.Y."/>
            <person name="Lin Y.F."/>
            <person name="Hsu J.L."/>
            <person name="Li C.Y."/>
            <person name="Wang Z.W."/>
            <person name="Zhao X."/>
            <person name="Zhong W.Y."/>
            <person name="Ma X.K."/>
            <person name="Ma L."/>
            <person name="Huang J."/>
            <person name="Chen G.Z."/>
            <person name="Huang M.Z."/>
            <person name="Huang L."/>
            <person name="Peng D.H."/>
            <person name="Luo Y.B."/>
            <person name="Zou S.Q."/>
            <person name="Chen S.P."/>
            <person name="Lan S."/>
            <person name="Tsai W.C."/>
            <person name="Van de Peer Y."/>
            <person name="Liu Z.J."/>
        </authorList>
    </citation>
    <scope>NUCLEOTIDE SEQUENCE [LARGE SCALE GENOMIC DNA]</scope>
    <source>
        <strain evidence="2">Lor288</strain>
    </source>
</reference>
<proteinExistence type="predicted"/>
<dbReference type="EMBL" id="JBBWWR010000018">
    <property type="protein sequence ID" value="KAK8943672.1"/>
    <property type="molecule type" value="Genomic_DNA"/>
</dbReference>
<gene>
    <name evidence="2" type="ORF">KSP40_PGU001155</name>
</gene>
<keyword evidence="3" id="KW-1185">Reference proteome</keyword>